<accession>A0A1I3MVI6</accession>
<proteinExistence type="predicted"/>
<dbReference type="STRING" id="1150112.SAMN04487893_102283"/>
<reference evidence="3" key="1">
    <citation type="submission" date="2016-10" db="EMBL/GenBank/DDBJ databases">
        <authorList>
            <person name="Varghese N."/>
            <person name="Submissions S."/>
        </authorList>
    </citation>
    <scope>NUCLEOTIDE SEQUENCE [LARGE SCALE GENOMIC DNA]</scope>
    <source>
        <strain evidence="3">DSM 26542</strain>
    </source>
</reference>
<dbReference type="AlphaFoldDB" id="A0A1I3MVI6"/>
<feature type="chain" id="PRO_5017383461" description="Glycine zipper" evidence="1">
    <location>
        <begin position="21"/>
        <end position="489"/>
    </location>
</feature>
<gene>
    <name evidence="2" type="ORF">SAMN04487893_102283</name>
</gene>
<evidence type="ECO:0000256" key="1">
    <source>
        <dbReference type="SAM" id="SignalP"/>
    </source>
</evidence>
<evidence type="ECO:0000313" key="3">
    <source>
        <dbReference type="Proteomes" id="UP000243887"/>
    </source>
</evidence>
<dbReference type="Proteomes" id="UP000243887">
    <property type="component" value="Unassembled WGS sequence"/>
</dbReference>
<sequence length="489" mass="55030">MTIRHLLLLFCIAFTCNALGQNYINTISTKIDKDHITYDVVDDVNNKTYLFLVSSKEVEAIQLDSSFQVLNQFLVQRPESKFKKLLGHSMKENTLSLHWSTNNSDQVISQHFDFEKKESTIGAIESISTDKEKVITAFPFDNSLFIASITKNSNLFKLYELNGKSPLKPHFFSFEDNRFYNKRIALASLDEMFKDYFIDEASYDIQYIAGNIPTAFPSIVKKRKFYIQNDDLIISFDNNKSFTQLIRINLKTKKAESVGFSQPFLNANQTEQANSNSFLFGDKIAQIKTNKESATIQISNFIDTSSPIFKKEIHRDQTIDFSTTPVFEFTNGNFEKGKEISKSNQFLNRLNRADNIGIAVTSSQDGYVLTFGGSSVLQNSNAAIIGGVAGGAIGGLIAGAITAIDSPKKNFLGTYKDKKIILTNASLDSNFNFNNKEVSESVIDKARTYLIDLASRKATGINLFKTQSKYILSFTDRSSNHLYIIEIKP</sequence>
<evidence type="ECO:0008006" key="4">
    <source>
        <dbReference type="Google" id="ProtNLM"/>
    </source>
</evidence>
<protein>
    <recommendedName>
        <fullName evidence="4">Glycine zipper</fullName>
    </recommendedName>
</protein>
<keyword evidence="1" id="KW-0732">Signal</keyword>
<dbReference type="OrthoDB" id="912496at2"/>
<name>A0A1I3MVI6_9FLAO</name>
<feature type="signal peptide" evidence="1">
    <location>
        <begin position="1"/>
        <end position="20"/>
    </location>
</feature>
<evidence type="ECO:0000313" key="2">
    <source>
        <dbReference type="EMBL" id="SFJ00785.1"/>
    </source>
</evidence>
<dbReference type="RefSeq" id="WP_090678037.1">
    <property type="nucleotide sequence ID" value="NZ_FORU01000002.1"/>
</dbReference>
<dbReference type="EMBL" id="FORU01000002">
    <property type="protein sequence ID" value="SFJ00785.1"/>
    <property type="molecule type" value="Genomic_DNA"/>
</dbReference>
<keyword evidence="3" id="KW-1185">Reference proteome</keyword>
<organism evidence="2 3">
    <name type="scientific">Myroides guanonis</name>
    <dbReference type="NCBI Taxonomy" id="1150112"/>
    <lineage>
        <taxon>Bacteria</taxon>
        <taxon>Pseudomonadati</taxon>
        <taxon>Bacteroidota</taxon>
        <taxon>Flavobacteriia</taxon>
        <taxon>Flavobacteriales</taxon>
        <taxon>Flavobacteriaceae</taxon>
        <taxon>Myroides</taxon>
    </lineage>
</organism>